<dbReference type="PANTHER" id="PTHR13935:SF104">
    <property type="entry name" value="TRANSCRIPTION FACTOR BHLH160"/>
    <property type="match status" value="1"/>
</dbReference>
<gene>
    <name evidence="6" type="ORF">RJ639_011716</name>
</gene>
<dbReference type="GO" id="GO:0090575">
    <property type="term" value="C:RNA polymerase II transcription regulator complex"/>
    <property type="evidence" value="ECO:0007669"/>
    <property type="project" value="TreeGrafter"/>
</dbReference>
<protein>
    <recommendedName>
        <fullName evidence="5">BHLH domain-containing protein</fullName>
    </recommendedName>
</protein>
<comment type="subcellular location">
    <subcellularLocation>
        <location evidence="1">Nucleus</location>
    </subcellularLocation>
</comment>
<dbReference type="InterPro" id="IPR011598">
    <property type="entry name" value="bHLH_dom"/>
</dbReference>
<feature type="domain" description="BHLH" evidence="5">
    <location>
        <begin position="100"/>
        <end position="153"/>
    </location>
</feature>
<dbReference type="EMBL" id="JAVXUP010001462">
    <property type="protein sequence ID" value="KAK3011329.1"/>
    <property type="molecule type" value="Genomic_DNA"/>
</dbReference>
<reference evidence="6" key="1">
    <citation type="submission" date="2022-12" db="EMBL/GenBank/DDBJ databases">
        <title>Draft genome assemblies for two species of Escallonia (Escalloniales).</title>
        <authorList>
            <person name="Chanderbali A."/>
            <person name="Dervinis C."/>
            <person name="Anghel I."/>
            <person name="Soltis D."/>
            <person name="Soltis P."/>
            <person name="Zapata F."/>
        </authorList>
    </citation>
    <scope>NUCLEOTIDE SEQUENCE</scope>
    <source>
        <strain evidence="6">UCBG64.0493</strain>
        <tissue evidence="6">Leaf</tissue>
    </source>
</reference>
<comment type="caution">
    <text evidence="6">The sequence shown here is derived from an EMBL/GenBank/DDBJ whole genome shotgun (WGS) entry which is preliminary data.</text>
</comment>
<keyword evidence="7" id="KW-1185">Reference proteome</keyword>
<organism evidence="6 7">
    <name type="scientific">Escallonia herrerae</name>
    <dbReference type="NCBI Taxonomy" id="1293975"/>
    <lineage>
        <taxon>Eukaryota</taxon>
        <taxon>Viridiplantae</taxon>
        <taxon>Streptophyta</taxon>
        <taxon>Embryophyta</taxon>
        <taxon>Tracheophyta</taxon>
        <taxon>Spermatophyta</taxon>
        <taxon>Magnoliopsida</taxon>
        <taxon>eudicotyledons</taxon>
        <taxon>Gunneridae</taxon>
        <taxon>Pentapetalae</taxon>
        <taxon>asterids</taxon>
        <taxon>campanulids</taxon>
        <taxon>Escalloniales</taxon>
        <taxon>Escalloniaceae</taxon>
        <taxon>Escallonia</taxon>
    </lineage>
</organism>
<dbReference type="GO" id="GO:0000977">
    <property type="term" value="F:RNA polymerase II transcription regulatory region sequence-specific DNA binding"/>
    <property type="evidence" value="ECO:0007669"/>
    <property type="project" value="TreeGrafter"/>
</dbReference>
<dbReference type="AlphaFoldDB" id="A0AA88VQ59"/>
<evidence type="ECO:0000259" key="5">
    <source>
        <dbReference type="PROSITE" id="PS50888"/>
    </source>
</evidence>
<feature type="non-terminal residue" evidence="6">
    <location>
        <position position="1"/>
    </location>
</feature>
<accession>A0AA88VQ59</accession>
<dbReference type="Proteomes" id="UP001188597">
    <property type="component" value="Unassembled WGS sequence"/>
</dbReference>
<evidence type="ECO:0000256" key="4">
    <source>
        <dbReference type="ARBA" id="ARBA00023242"/>
    </source>
</evidence>
<evidence type="ECO:0000313" key="7">
    <source>
        <dbReference type="Proteomes" id="UP001188597"/>
    </source>
</evidence>
<keyword evidence="3" id="KW-0804">Transcription</keyword>
<dbReference type="GO" id="GO:0000981">
    <property type="term" value="F:DNA-binding transcription factor activity, RNA polymerase II-specific"/>
    <property type="evidence" value="ECO:0007669"/>
    <property type="project" value="TreeGrafter"/>
</dbReference>
<keyword evidence="2" id="KW-0805">Transcription regulation</keyword>
<dbReference type="InterPro" id="IPR015660">
    <property type="entry name" value="MASH1/Ascl1a-like"/>
</dbReference>
<evidence type="ECO:0000256" key="2">
    <source>
        <dbReference type="ARBA" id="ARBA00023015"/>
    </source>
</evidence>
<keyword evidence="4" id="KW-0539">Nucleus</keyword>
<dbReference type="Pfam" id="PF00010">
    <property type="entry name" value="HLH"/>
    <property type="match status" value="1"/>
</dbReference>
<dbReference type="GO" id="GO:0046983">
    <property type="term" value="F:protein dimerization activity"/>
    <property type="evidence" value="ECO:0007669"/>
    <property type="project" value="InterPro"/>
</dbReference>
<evidence type="ECO:0000256" key="1">
    <source>
        <dbReference type="ARBA" id="ARBA00004123"/>
    </source>
</evidence>
<dbReference type="InterPro" id="IPR036638">
    <property type="entry name" value="HLH_DNA-bd_sf"/>
</dbReference>
<sequence>MSSLPFDHPDSEDGSMLFPQDLLDDSWLLLQEVLQEEGLPEGSVDRPVESQVIVGTSLNDKVLEKSGIRRKSRQKRNRRSIRVQTEKMVVQYNEEGESIAKKQDHNARERMRRMKLSGSFLALRALLPESRRSKKNWCAPVIIDRVLEYIPELETEIEKLQLMKDNMKSRSKDKQVLEPSLHLQLQLPTVSVNEVKKGEVIVQIYMGGEQSKIFSDLVRHAEEEGARIISSSHVRICKDIMSYHLHVQVLIFHLNNAIFCSSFQTALIDNPSGADSTEDLKVK</sequence>
<dbReference type="PROSITE" id="PS50888">
    <property type="entry name" value="BHLH"/>
    <property type="match status" value="1"/>
</dbReference>
<dbReference type="PANTHER" id="PTHR13935">
    <property type="entry name" value="ACHAETE-SCUTE TRANSCRIPTION FACTOR-RELATED"/>
    <property type="match status" value="1"/>
</dbReference>
<evidence type="ECO:0000313" key="6">
    <source>
        <dbReference type="EMBL" id="KAK3011329.1"/>
    </source>
</evidence>
<proteinExistence type="predicted"/>
<dbReference type="SMART" id="SM00353">
    <property type="entry name" value="HLH"/>
    <property type="match status" value="1"/>
</dbReference>
<name>A0AA88VQ59_9ASTE</name>
<evidence type="ECO:0000256" key="3">
    <source>
        <dbReference type="ARBA" id="ARBA00023163"/>
    </source>
</evidence>
<dbReference type="SUPFAM" id="SSF47459">
    <property type="entry name" value="HLH, helix-loop-helix DNA-binding domain"/>
    <property type="match status" value="1"/>
</dbReference>
<dbReference type="Gene3D" id="4.10.280.10">
    <property type="entry name" value="Helix-loop-helix DNA-binding domain"/>
    <property type="match status" value="1"/>
</dbReference>